<gene>
    <name evidence="1" type="ORF">HB776_30125</name>
</gene>
<reference evidence="2" key="1">
    <citation type="journal article" date="2020" name="Mol. Plant Microbe">
        <title>Rhizobial microsymbionts of the narrowly endemic Oxytropis species growing in Kamchatka are characterized by significant genetic diversity and possess a set of genes that are associated with T3SS and T6SS secretion systems and can affect the development of symbiosis.</title>
        <authorList>
            <person name="Safronova V."/>
            <person name="Guro P."/>
            <person name="Sazanova A."/>
            <person name="Kuznetsova I."/>
            <person name="Belimov A."/>
            <person name="Yakubov V."/>
            <person name="Chirak E."/>
            <person name="Afonin A."/>
            <person name="Gogolev Y."/>
            <person name="Andronov E."/>
            <person name="Tikhonovich I."/>
        </authorList>
    </citation>
    <scope>NUCLEOTIDE SEQUENCE [LARGE SCALE GENOMIC DNA]</scope>
    <source>
        <strain evidence="2">581</strain>
    </source>
</reference>
<dbReference type="RefSeq" id="WP_184513832.1">
    <property type="nucleotide sequence ID" value="NZ_CP050292.1"/>
</dbReference>
<organism evidence="1 2">
    <name type="scientific">Tardiphaga robiniae</name>
    <dbReference type="NCBI Taxonomy" id="943830"/>
    <lineage>
        <taxon>Bacteria</taxon>
        <taxon>Pseudomonadati</taxon>
        <taxon>Pseudomonadota</taxon>
        <taxon>Alphaproteobacteria</taxon>
        <taxon>Hyphomicrobiales</taxon>
        <taxon>Nitrobacteraceae</taxon>
        <taxon>Tardiphaga</taxon>
    </lineage>
</organism>
<evidence type="ECO:0000313" key="1">
    <source>
        <dbReference type="EMBL" id="QND75002.1"/>
    </source>
</evidence>
<evidence type="ECO:0008006" key="3">
    <source>
        <dbReference type="Google" id="ProtNLM"/>
    </source>
</evidence>
<dbReference type="Gene3D" id="1.10.150.20">
    <property type="entry name" value="5' to 3' exonuclease, C-terminal subdomain"/>
    <property type="match status" value="1"/>
</dbReference>
<protein>
    <recommendedName>
        <fullName evidence="3">RNA polymerase alpha subunit C-terminal domain-containing protein</fullName>
    </recommendedName>
</protein>
<dbReference type="EMBL" id="CP050292">
    <property type="protein sequence ID" value="QND75002.1"/>
    <property type="molecule type" value="Genomic_DNA"/>
</dbReference>
<dbReference type="SUPFAM" id="SSF47794">
    <property type="entry name" value="Rad51 N-terminal domain-like"/>
    <property type="match status" value="1"/>
</dbReference>
<name>A0A7G6U7M0_9BRAD</name>
<proteinExistence type="predicted"/>
<accession>A0A7G6U7M0</accession>
<dbReference type="KEGG" id="trb:HB776_30125"/>
<dbReference type="Proteomes" id="UP000515291">
    <property type="component" value="Chromosome"/>
</dbReference>
<dbReference type="InterPro" id="IPR010995">
    <property type="entry name" value="DNA_repair_Rad51/TF_NusA_a-hlx"/>
</dbReference>
<dbReference type="GO" id="GO:0000166">
    <property type="term" value="F:nucleotide binding"/>
    <property type="evidence" value="ECO:0007669"/>
    <property type="project" value="InterPro"/>
</dbReference>
<sequence length="129" mass="14640">MMFSVNLCNLLEVTSGKRLTSDLATQWIDDVDDPYELHVSNPEYAKIKVPDPGPEQELSILSKPIKILAQSNAYPYGLTNDKIERLEEAGYETIMDIAEATDETILSIYMIGPRSLSRIRDVIYQAIWM</sequence>
<dbReference type="AlphaFoldDB" id="A0A7G6U7M0"/>
<evidence type="ECO:0000313" key="2">
    <source>
        <dbReference type="Proteomes" id="UP000515291"/>
    </source>
</evidence>